<reference evidence="1" key="1">
    <citation type="submission" date="2023-03" db="EMBL/GenBank/DDBJ databases">
        <title>Massive genome expansion in bonnet fungi (Mycena s.s.) driven by repeated elements and novel gene families across ecological guilds.</title>
        <authorList>
            <consortium name="Lawrence Berkeley National Laboratory"/>
            <person name="Harder C.B."/>
            <person name="Miyauchi S."/>
            <person name="Viragh M."/>
            <person name="Kuo A."/>
            <person name="Thoen E."/>
            <person name="Andreopoulos B."/>
            <person name="Lu D."/>
            <person name="Skrede I."/>
            <person name="Drula E."/>
            <person name="Henrissat B."/>
            <person name="Morin E."/>
            <person name="Kohler A."/>
            <person name="Barry K."/>
            <person name="LaButti K."/>
            <person name="Morin E."/>
            <person name="Salamov A."/>
            <person name="Lipzen A."/>
            <person name="Mereny Z."/>
            <person name="Hegedus B."/>
            <person name="Baldrian P."/>
            <person name="Stursova M."/>
            <person name="Weitz H."/>
            <person name="Taylor A."/>
            <person name="Grigoriev I.V."/>
            <person name="Nagy L.G."/>
            <person name="Martin F."/>
            <person name="Kauserud H."/>
        </authorList>
    </citation>
    <scope>NUCLEOTIDE SEQUENCE</scope>
    <source>
        <strain evidence="1">CBHHK002</strain>
    </source>
</reference>
<keyword evidence="2" id="KW-1185">Reference proteome</keyword>
<accession>A0AAD7E7K6</accession>
<dbReference type="EMBL" id="JARIHO010000126">
    <property type="protein sequence ID" value="KAJ7301825.1"/>
    <property type="molecule type" value="Genomic_DNA"/>
</dbReference>
<sequence>MLEGPFALQELIDYCLDFLHASGPDLKRCALVSRHWTNTCQKHLFSHIIIGSPGYSYEDSTFLAIRRRCHLRCEVLSTSPRLLGLVKSLQTHLDAIPPETLISFAKLSFPSLRRIIVSGTWIPASATKGFSASARCPPSRCPETLGLYRDSFAFSRAAPRASRMFLSTTSGSIDVSIAFPHRYSIHLIERLKSTPWTSGGPPTSTIG</sequence>
<gene>
    <name evidence="1" type="ORF">DFH08DRAFT_95993</name>
</gene>
<comment type="caution">
    <text evidence="1">The sequence shown here is derived from an EMBL/GenBank/DDBJ whole genome shotgun (WGS) entry which is preliminary data.</text>
</comment>
<evidence type="ECO:0000313" key="1">
    <source>
        <dbReference type="EMBL" id="KAJ7301825.1"/>
    </source>
</evidence>
<name>A0AAD7E7K6_9AGAR</name>
<proteinExistence type="predicted"/>
<organism evidence="1 2">
    <name type="scientific">Mycena albidolilacea</name>
    <dbReference type="NCBI Taxonomy" id="1033008"/>
    <lineage>
        <taxon>Eukaryota</taxon>
        <taxon>Fungi</taxon>
        <taxon>Dikarya</taxon>
        <taxon>Basidiomycota</taxon>
        <taxon>Agaricomycotina</taxon>
        <taxon>Agaricomycetes</taxon>
        <taxon>Agaricomycetidae</taxon>
        <taxon>Agaricales</taxon>
        <taxon>Marasmiineae</taxon>
        <taxon>Mycenaceae</taxon>
        <taxon>Mycena</taxon>
    </lineage>
</organism>
<evidence type="ECO:0008006" key="3">
    <source>
        <dbReference type="Google" id="ProtNLM"/>
    </source>
</evidence>
<protein>
    <recommendedName>
        <fullName evidence="3">F-box domain-containing protein</fullName>
    </recommendedName>
</protein>
<dbReference type="AlphaFoldDB" id="A0AAD7E7K6"/>
<dbReference type="Proteomes" id="UP001218218">
    <property type="component" value="Unassembled WGS sequence"/>
</dbReference>
<evidence type="ECO:0000313" key="2">
    <source>
        <dbReference type="Proteomes" id="UP001218218"/>
    </source>
</evidence>